<dbReference type="SUPFAM" id="SSF51679">
    <property type="entry name" value="Bacterial luciferase-like"/>
    <property type="match status" value="1"/>
</dbReference>
<dbReference type="PANTHER" id="PTHR43244:SF1">
    <property type="entry name" value="5,10-METHYLENETETRAHYDROMETHANOPTERIN REDUCTASE"/>
    <property type="match status" value="1"/>
</dbReference>
<accession>A0A7I7R3W8</accession>
<proteinExistence type="predicted"/>
<dbReference type="InterPro" id="IPR036661">
    <property type="entry name" value="Luciferase-like_sf"/>
</dbReference>
<evidence type="ECO:0000256" key="1">
    <source>
        <dbReference type="ARBA" id="ARBA00023002"/>
    </source>
</evidence>
<gene>
    <name evidence="2" type="ORF">BST33_13150</name>
</gene>
<dbReference type="OrthoDB" id="5241778at2"/>
<keyword evidence="3" id="KW-1185">Reference proteome</keyword>
<dbReference type="GO" id="GO:0016705">
    <property type="term" value="F:oxidoreductase activity, acting on paired donors, with incorporation or reduction of molecular oxygen"/>
    <property type="evidence" value="ECO:0007669"/>
    <property type="project" value="InterPro"/>
</dbReference>
<dbReference type="Proteomes" id="UP000192320">
    <property type="component" value="Unassembled WGS sequence"/>
</dbReference>
<evidence type="ECO:0000313" key="2">
    <source>
        <dbReference type="EMBL" id="ORA99723.1"/>
    </source>
</evidence>
<dbReference type="InterPro" id="IPR011251">
    <property type="entry name" value="Luciferase-like_dom"/>
</dbReference>
<evidence type="ECO:0000313" key="3">
    <source>
        <dbReference type="Proteomes" id="UP000192320"/>
    </source>
</evidence>
<dbReference type="Pfam" id="PF00296">
    <property type="entry name" value="Bac_luciferase"/>
    <property type="match status" value="1"/>
</dbReference>
<dbReference type="AlphaFoldDB" id="A0A7I7R3W8"/>
<dbReference type="InterPro" id="IPR050564">
    <property type="entry name" value="F420-G6PD/mer"/>
</dbReference>
<sequence>MRIGTQLAYAGGFKDAVSQVVELEKIGIDVVAVAEAYSFDAISQLGYLAAKTSRVELLTGVLPIYTRTPALLAMTAAGLDYVSDGRFTLGLGTSGPQVVEGFHGVPFDAPLGRTREVVEICRAVWRRERLSYDGKHYQLPLPAERGTGLGKALQLINHPVRSRIPISIAALGPQNVELTAEIADGWQPVFFYPERAQEVWGDSLKSGTAKRDPSLGKLDVIVGASLAIGDDVEDRLAWAKPQLALYIGGMGARGRNFYHNLATRYGFGEVADRIQELYLAGRKAEAIDAVPDELVRNTSLVGPRGLVAERLAAYAEAGVTTLLVGPLTTEPDEALRYVEELRDLLPT</sequence>
<name>A0A7I7R3W8_9MYCO</name>
<comment type="caution">
    <text evidence="2">The sequence shown here is derived from an EMBL/GenBank/DDBJ whole genome shotgun (WGS) entry which is preliminary data.</text>
</comment>
<keyword evidence="1" id="KW-0560">Oxidoreductase</keyword>
<dbReference type="InterPro" id="IPR019951">
    <property type="entry name" value="F420_OxRdatse_Rv3520c_pred"/>
</dbReference>
<dbReference type="NCBIfam" id="TIGR03559">
    <property type="entry name" value="F420_Rv3520c"/>
    <property type="match status" value="1"/>
</dbReference>
<dbReference type="PANTHER" id="PTHR43244">
    <property type="match status" value="1"/>
</dbReference>
<dbReference type="Gene3D" id="3.20.20.30">
    <property type="entry name" value="Luciferase-like domain"/>
    <property type="match status" value="1"/>
</dbReference>
<dbReference type="RefSeq" id="WP_083026730.1">
    <property type="nucleotide sequence ID" value="NZ_AP022589.1"/>
</dbReference>
<dbReference type="EMBL" id="MVHZ01000014">
    <property type="protein sequence ID" value="ORA99723.1"/>
    <property type="molecule type" value="Genomic_DNA"/>
</dbReference>
<protein>
    <submittedName>
        <fullName evidence="2">LLM class F420-dependent oxidoreductase</fullName>
    </submittedName>
</protein>
<dbReference type="CDD" id="cd01097">
    <property type="entry name" value="Tetrahydromethanopterin_reductase"/>
    <property type="match status" value="1"/>
</dbReference>
<organism evidence="2 3">
    <name type="scientific">Mycolicibacter minnesotensis</name>
    <dbReference type="NCBI Taxonomy" id="1118379"/>
    <lineage>
        <taxon>Bacteria</taxon>
        <taxon>Bacillati</taxon>
        <taxon>Actinomycetota</taxon>
        <taxon>Actinomycetes</taxon>
        <taxon>Mycobacteriales</taxon>
        <taxon>Mycobacteriaceae</taxon>
        <taxon>Mycolicibacter</taxon>
    </lineage>
</organism>
<reference evidence="2 3" key="1">
    <citation type="submission" date="2017-02" db="EMBL/GenBank/DDBJ databases">
        <title>The new phylogeny of genus Mycobacterium.</title>
        <authorList>
            <person name="Tortoli E."/>
            <person name="Trovato A."/>
            <person name="Cirillo D.M."/>
        </authorList>
    </citation>
    <scope>NUCLEOTIDE SEQUENCE [LARGE SCALE GENOMIC DNA]</scope>
    <source>
        <strain evidence="2 3">DSM 45633</strain>
    </source>
</reference>